<dbReference type="EMBL" id="OC927792">
    <property type="protein sequence ID" value="CAD7657423.1"/>
    <property type="molecule type" value="Genomic_DNA"/>
</dbReference>
<feature type="chain" id="PRO_5036403643" evidence="1">
    <location>
        <begin position="19"/>
        <end position="161"/>
    </location>
</feature>
<organism evidence="2">
    <name type="scientific">Oppiella nova</name>
    <dbReference type="NCBI Taxonomy" id="334625"/>
    <lineage>
        <taxon>Eukaryota</taxon>
        <taxon>Metazoa</taxon>
        <taxon>Ecdysozoa</taxon>
        <taxon>Arthropoda</taxon>
        <taxon>Chelicerata</taxon>
        <taxon>Arachnida</taxon>
        <taxon>Acari</taxon>
        <taxon>Acariformes</taxon>
        <taxon>Sarcoptiformes</taxon>
        <taxon>Oribatida</taxon>
        <taxon>Brachypylina</taxon>
        <taxon>Oppioidea</taxon>
        <taxon>Oppiidae</taxon>
        <taxon>Oppiella</taxon>
    </lineage>
</organism>
<keyword evidence="1" id="KW-0732">Signal</keyword>
<evidence type="ECO:0000313" key="3">
    <source>
        <dbReference type="Proteomes" id="UP000728032"/>
    </source>
</evidence>
<reference evidence="2" key="1">
    <citation type="submission" date="2020-11" db="EMBL/GenBank/DDBJ databases">
        <authorList>
            <person name="Tran Van P."/>
        </authorList>
    </citation>
    <scope>NUCLEOTIDE SEQUENCE</scope>
</reference>
<gene>
    <name evidence="2" type="ORF">ONB1V03_LOCUS14053</name>
</gene>
<dbReference type="SUPFAM" id="SSF49899">
    <property type="entry name" value="Concanavalin A-like lectins/glucanases"/>
    <property type="match status" value="1"/>
</dbReference>
<dbReference type="AlphaFoldDB" id="A0A7R9MDY4"/>
<name>A0A7R9MDY4_9ACAR</name>
<dbReference type="Proteomes" id="UP000728032">
    <property type="component" value="Unassembled WGS sequence"/>
</dbReference>
<dbReference type="OrthoDB" id="4781at2759"/>
<keyword evidence="3" id="KW-1185">Reference proteome</keyword>
<dbReference type="InterPro" id="IPR013320">
    <property type="entry name" value="ConA-like_dom_sf"/>
</dbReference>
<feature type="signal peptide" evidence="1">
    <location>
        <begin position="1"/>
        <end position="18"/>
    </location>
</feature>
<dbReference type="EMBL" id="CAJPVJ010012967">
    <property type="protein sequence ID" value="CAG2174609.1"/>
    <property type="molecule type" value="Genomic_DNA"/>
</dbReference>
<sequence length="161" mass="18972">MFIILCQIFFISYTLCQGHLIFRDEFNSTSLDTNKWLIQYGEDSCTAVRRHLYSKNYTTAQIISKYIFRYGNSLNDGIFCDDLDAIWLDPVFKVEYVRRLKGINREMVSDVYDDNRMDDYEECDYNIDHKYEEPYDTIGNTNNVDPDGAPIYLEITNTTPT</sequence>
<evidence type="ECO:0000256" key="1">
    <source>
        <dbReference type="SAM" id="SignalP"/>
    </source>
</evidence>
<accession>A0A7R9MDY4</accession>
<proteinExistence type="predicted"/>
<evidence type="ECO:0000313" key="2">
    <source>
        <dbReference type="EMBL" id="CAD7657423.1"/>
    </source>
</evidence>
<protein>
    <submittedName>
        <fullName evidence="2">Uncharacterized protein</fullName>
    </submittedName>
</protein>